<dbReference type="KEGG" id="lgi:LOTGIDRAFT_160546"/>
<feature type="transmembrane region" description="Helical" evidence="2">
    <location>
        <begin position="52"/>
        <end position="75"/>
    </location>
</feature>
<accession>V4AEW9</accession>
<organism evidence="4 5">
    <name type="scientific">Lottia gigantea</name>
    <name type="common">Giant owl limpet</name>
    <dbReference type="NCBI Taxonomy" id="225164"/>
    <lineage>
        <taxon>Eukaryota</taxon>
        <taxon>Metazoa</taxon>
        <taxon>Spiralia</taxon>
        <taxon>Lophotrochozoa</taxon>
        <taxon>Mollusca</taxon>
        <taxon>Gastropoda</taxon>
        <taxon>Patellogastropoda</taxon>
        <taxon>Lottioidea</taxon>
        <taxon>Lottiidae</taxon>
        <taxon>Lottia</taxon>
    </lineage>
</organism>
<evidence type="ECO:0000259" key="3">
    <source>
        <dbReference type="PROSITE" id="PS50850"/>
    </source>
</evidence>
<protein>
    <recommendedName>
        <fullName evidence="3">Major facilitator superfamily (MFS) profile domain-containing protein</fullName>
    </recommendedName>
</protein>
<dbReference type="InterPro" id="IPR011701">
    <property type="entry name" value="MFS"/>
</dbReference>
<dbReference type="GO" id="GO:0008028">
    <property type="term" value="F:monocarboxylic acid transmembrane transporter activity"/>
    <property type="evidence" value="ECO:0007669"/>
    <property type="project" value="TreeGrafter"/>
</dbReference>
<feature type="transmembrane region" description="Helical" evidence="2">
    <location>
        <begin position="316"/>
        <end position="335"/>
    </location>
</feature>
<keyword evidence="5" id="KW-1185">Reference proteome</keyword>
<keyword evidence="2" id="KW-0812">Transmembrane</keyword>
<dbReference type="OrthoDB" id="6094568at2759"/>
<dbReference type="OMA" id="LCLMYAP"/>
<dbReference type="InterPro" id="IPR050327">
    <property type="entry name" value="Proton-linked_MCT"/>
</dbReference>
<dbReference type="SUPFAM" id="SSF103473">
    <property type="entry name" value="MFS general substrate transporter"/>
    <property type="match status" value="1"/>
</dbReference>
<comment type="subcellular location">
    <subcellularLocation>
        <location evidence="1">Membrane</location>
        <topology evidence="1">Multi-pass membrane protein</topology>
    </subcellularLocation>
</comment>
<sequence>MVKDDTEKLDRWAWVVLAASFFSILVNGSLYFCVGVIHTALLDAYPDKDETLITWIGSVFSSVSVFGAIFGSVIINLFNVRTCVILGAVLNLTGFVLSSLVTEAWMLIITYGIIAGIGQSITLMSSMVILGYYFKEKTSMATGIATSASGLALFIFPVLTQYLLEEYGIRGTFLMFGAIGFQAAVGGSLMRPTKFDQTSMGFSCCRKGNHEVERKAIRNESQPLLKSVGLWCLLINSWFLGASLSIIFLFLPEFNIYMGSTHGEAAFIMSVVGITGILSRIFLGFIGTILDPALVLFGLFGTIGTMTFFIGEMKSLAVKIMYAAVLGFYTGGTWSLQHTLVVEIAGLHRLSTVYGVTMVCAGFGYMSGPPFTGMFLH</sequence>
<dbReference type="CTD" id="20238424"/>
<dbReference type="RefSeq" id="XP_009053916.1">
    <property type="nucleotide sequence ID" value="XM_009055668.1"/>
</dbReference>
<dbReference type="PROSITE" id="PS50850">
    <property type="entry name" value="MFS"/>
    <property type="match status" value="1"/>
</dbReference>
<dbReference type="EMBL" id="KB201656">
    <property type="protein sequence ID" value="ESO95407.1"/>
    <property type="molecule type" value="Genomic_DNA"/>
</dbReference>
<dbReference type="Proteomes" id="UP000030746">
    <property type="component" value="Unassembled WGS sequence"/>
</dbReference>
<feature type="transmembrane region" description="Helical" evidence="2">
    <location>
        <begin position="108"/>
        <end position="134"/>
    </location>
</feature>
<dbReference type="Pfam" id="PF07690">
    <property type="entry name" value="MFS_1"/>
    <property type="match status" value="1"/>
</dbReference>
<feature type="transmembrane region" description="Helical" evidence="2">
    <location>
        <begin position="228"/>
        <end position="251"/>
    </location>
</feature>
<feature type="transmembrane region" description="Helical" evidence="2">
    <location>
        <begin position="82"/>
        <end position="102"/>
    </location>
</feature>
<feature type="transmembrane region" description="Helical" evidence="2">
    <location>
        <begin position="12"/>
        <end position="32"/>
    </location>
</feature>
<gene>
    <name evidence="4" type="ORF">LOTGIDRAFT_160546</name>
</gene>
<feature type="transmembrane region" description="Helical" evidence="2">
    <location>
        <begin position="347"/>
        <end position="366"/>
    </location>
</feature>
<dbReference type="Gene3D" id="1.20.1250.20">
    <property type="entry name" value="MFS general substrate transporter like domains"/>
    <property type="match status" value="1"/>
</dbReference>
<dbReference type="PANTHER" id="PTHR11360">
    <property type="entry name" value="MONOCARBOXYLATE TRANSPORTER"/>
    <property type="match status" value="1"/>
</dbReference>
<feature type="transmembrane region" description="Helical" evidence="2">
    <location>
        <begin position="141"/>
        <end position="163"/>
    </location>
</feature>
<feature type="transmembrane region" description="Helical" evidence="2">
    <location>
        <begin position="266"/>
        <end position="286"/>
    </location>
</feature>
<dbReference type="GeneID" id="20238424"/>
<feature type="transmembrane region" description="Helical" evidence="2">
    <location>
        <begin position="293"/>
        <end position="310"/>
    </location>
</feature>
<reference evidence="4 5" key="1">
    <citation type="journal article" date="2013" name="Nature">
        <title>Insights into bilaterian evolution from three spiralian genomes.</title>
        <authorList>
            <person name="Simakov O."/>
            <person name="Marletaz F."/>
            <person name="Cho S.J."/>
            <person name="Edsinger-Gonzales E."/>
            <person name="Havlak P."/>
            <person name="Hellsten U."/>
            <person name="Kuo D.H."/>
            <person name="Larsson T."/>
            <person name="Lv J."/>
            <person name="Arendt D."/>
            <person name="Savage R."/>
            <person name="Osoegawa K."/>
            <person name="de Jong P."/>
            <person name="Grimwood J."/>
            <person name="Chapman J.A."/>
            <person name="Shapiro H."/>
            <person name="Aerts A."/>
            <person name="Otillar R.P."/>
            <person name="Terry A.Y."/>
            <person name="Boore J.L."/>
            <person name="Grigoriev I.V."/>
            <person name="Lindberg D.R."/>
            <person name="Seaver E.C."/>
            <person name="Weisblat D.A."/>
            <person name="Putnam N.H."/>
            <person name="Rokhsar D.S."/>
        </authorList>
    </citation>
    <scope>NUCLEOTIDE SEQUENCE [LARGE SCALE GENOMIC DNA]</scope>
</reference>
<dbReference type="PANTHER" id="PTHR11360:SF260">
    <property type="entry name" value="MFS DOMAIN-CONTAINING PROTEIN"/>
    <property type="match status" value="1"/>
</dbReference>
<dbReference type="GO" id="GO:0016020">
    <property type="term" value="C:membrane"/>
    <property type="evidence" value="ECO:0007669"/>
    <property type="project" value="UniProtKB-SubCell"/>
</dbReference>
<dbReference type="InterPro" id="IPR020846">
    <property type="entry name" value="MFS_dom"/>
</dbReference>
<dbReference type="AlphaFoldDB" id="V4AEW9"/>
<feature type="domain" description="Major facilitator superfamily (MFS) profile" evidence="3">
    <location>
        <begin position="16"/>
        <end position="377"/>
    </location>
</feature>
<feature type="transmembrane region" description="Helical" evidence="2">
    <location>
        <begin position="169"/>
        <end position="190"/>
    </location>
</feature>
<name>V4AEW9_LOTGI</name>
<keyword evidence="2" id="KW-0472">Membrane</keyword>
<evidence type="ECO:0000256" key="1">
    <source>
        <dbReference type="ARBA" id="ARBA00004141"/>
    </source>
</evidence>
<evidence type="ECO:0000256" key="2">
    <source>
        <dbReference type="SAM" id="Phobius"/>
    </source>
</evidence>
<dbReference type="InterPro" id="IPR036259">
    <property type="entry name" value="MFS_trans_sf"/>
</dbReference>
<evidence type="ECO:0000313" key="5">
    <source>
        <dbReference type="Proteomes" id="UP000030746"/>
    </source>
</evidence>
<proteinExistence type="predicted"/>
<dbReference type="HOGENOM" id="CLU_001265_59_1_1"/>
<keyword evidence="2" id="KW-1133">Transmembrane helix</keyword>
<evidence type="ECO:0000313" key="4">
    <source>
        <dbReference type="EMBL" id="ESO95407.1"/>
    </source>
</evidence>